<keyword evidence="6" id="KW-0769">Symport</keyword>
<dbReference type="InterPro" id="IPR038377">
    <property type="entry name" value="Na/Glc_symporter_sf"/>
</dbReference>
<evidence type="ECO:0000256" key="11">
    <source>
        <dbReference type="ARBA" id="ARBA00023201"/>
    </source>
</evidence>
<name>A0A5B8Y1B9_9DELT</name>
<feature type="transmembrane region" description="Helical" evidence="14">
    <location>
        <begin position="337"/>
        <end position="369"/>
    </location>
</feature>
<dbReference type="OrthoDB" id="9789704at2"/>
<comment type="catalytic activity">
    <reaction evidence="12">
        <text>L-proline(in) + Na(+)(in) = L-proline(out) + Na(+)(out)</text>
        <dbReference type="Rhea" id="RHEA:28967"/>
        <dbReference type="ChEBI" id="CHEBI:29101"/>
        <dbReference type="ChEBI" id="CHEBI:60039"/>
    </reaction>
</comment>
<keyword evidence="9" id="KW-0406">Ion transport</keyword>
<evidence type="ECO:0000256" key="8">
    <source>
        <dbReference type="ARBA" id="ARBA00023053"/>
    </source>
</evidence>
<feature type="transmembrane region" description="Helical" evidence="14">
    <location>
        <begin position="415"/>
        <end position="441"/>
    </location>
</feature>
<keyword evidence="8" id="KW-0915">Sodium</keyword>
<evidence type="ECO:0000256" key="10">
    <source>
        <dbReference type="ARBA" id="ARBA00023136"/>
    </source>
</evidence>
<evidence type="ECO:0000256" key="13">
    <source>
        <dbReference type="RuleBase" id="RU362091"/>
    </source>
</evidence>
<evidence type="ECO:0000256" key="3">
    <source>
        <dbReference type="ARBA" id="ARBA00022448"/>
    </source>
</evidence>
<dbReference type="KEGG" id="bbae:FRD01_23650"/>
<evidence type="ECO:0000256" key="2">
    <source>
        <dbReference type="ARBA" id="ARBA00006434"/>
    </source>
</evidence>
<feature type="transmembrane region" description="Helical" evidence="14">
    <location>
        <begin position="50"/>
        <end position="69"/>
    </location>
</feature>
<keyword evidence="11" id="KW-0739">Sodium transport</keyword>
<dbReference type="GO" id="GO:0006814">
    <property type="term" value="P:sodium ion transport"/>
    <property type="evidence" value="ECO:0007669"/>
    <property type="project" value="UniProtKB-KW"/>
</dbReference>
<dbReference type="AlphaFoldDB" id="A0A5B8Y1B9"/>
<feature type="transmembrane region" description="Helical" evidence="14">
    <location>
        <begin position="448"/>
        <end position="467"/>
    </location>
</feature>
<keyword evidence="4" id="KW-1003">Cell membrane</keyword>
<dbReference type="GO" id="GO:0005886">
    <property type="term" value="C:plasma membrane"/>
    <property type="evidence" value="ECO:0007669"/>
    <property type="project" value="UniProtKB-SubCell"/>
</dbReference>
<dbReference type="Proteomes" id="UP000321595">
    <property type="component" value="Chromosome"/>
</dbReference>
<evidence type="ECO:0000256" key="4">
    <source>
        <dbReference type="ARBA" id="ARBA00022475"/>
    </source>
</evidence>
<organism evidence="15 16">
    <name type="scientific">Microvenator marinus</name>
    <dbReference type="NCBI Taxonomy" id="2600177"/>
    <lineage>
        <taxon>Bacteria</taxon>
        <taxon>Deltaproteobacteria</taxon>
        <taxon>Bradymonadales</taxon>
        <taxon>Microvenatoraceae</taxon>
        <taxon>Microvenator</taxon>
    </lineage>
</organism>
<keyword evidence="3" id="KW-0813">Transport</keyword>
<feature type="transmembrane region" description="Helical" evidence="14">
    <location>
        <begin position="195"/>
        <end position="220"/>
    </location>
</feature>
<feature type="transmembrane region" description="Helical" evidence="14">
    <location>
        <begin position="280"/>
        <end position="303"/>
    </location>
</feature>
<accession>A0A5B8Y1B9</accession>
<evidence type="ECO:0000313" key="15">
    <source>
        <dbReference type="EMBL" id="QED30173.1"/>
    </source>
</evidence>
<comment type="similarity">
    <text evidence="2 13">Belongs to the sodium:solute symporter (SSF) (TC 2.A.21) family.</text>
</comment>
<dbReference type="Gene3D" id="1.20.1730.10">
    <property type="entry name" value="Sodium/glucose cotransporter"/>
    <property type="match status" value="1"/>
</dbReference>
<protein>
    <recommendedName>
        <fullName evidence="17">Sodium:solute symporter</fullName>
    </recommendedName>
</protein>
<keyword evidence="10 14" id="KW-0472">Membrane</keyword>
<comment type="subcellular location">
    <subcellularLocation>
        <location evidence="1">Cell membrane</location>
        <topology evidence="1">Multi-pass membrane protein</topology>
    </subcellularLocation>
</comment>
<proteinExistence type="inferred from homology"/>
<evidence type="ECO:0000256" key="7">
    <source>
        <dbReference type="ARBA" id="ARBA00022989"/>
    </source>
</evidence>
<sequence length="535" mass="57305">MRYVELILENPLIWGLFLLYIFGTSWLAWQGHKKTGDLESFALGKGDMPAWVVGITLASSIASTATFVINPGFVYVHGLSAFLHLGVAAALGIFTGLITMSVGFRRIGSGSKALTLPQWIGQRYNSEWLTIAFAAINLLSLTFVVLIVGAISIVMQLTLGLTNIESLVLTIGFVFSYIFVGGTYAHAYTNTLQGAIMAVIAAVIVASGFPLLADGFGAAWDALAAKNANLVAPINPESTLFGSFFSIWLSGFVIGFALVSQPHIMIKALYVKSDREVWKYLAVCLGVSIIFTALLLVGFYTHLLDVPPERFLDPTTGAFRQDLVMTVYITETFSPTMVAVVTVALLSAGMSTLDGILIALSSIAANDLFLNLTRKNLLKDKDEDEARKIAHRAGQAILVALGVATFFVAKDPPELLGIFGQVGAYGIVAASCVPILAGIMLKRIPTPMVWLSATTGLGIHLGLYYWASSATAAKLSLNEWANHSSFGWLFDTEMPQLGFLNPSVGATYGILASAVVMGLGYGWAKFSDRKIQASG</sequence>
<feature type="transmembrane region" description="Helical" evidence="14">
    <location>
        <begin position="167"/>
        <end position="188"/>
    </location>
</feature>
<keyword evidence="7 14" id="KW-1133">Transmembrane helix</keyword>
<evidence type="ECO:0000256" key="6">
    <source>
        <dbReference type="ARBA" id="ARBA00022847"/>
    </source>
</evidence>
<feature type="transmembrane region" description="Helical" evidence="14">
    <location>
        <begin position="505"/>
        <end position="524"/>
    </location>
</feature>
<evidence type="ECO:0000313" key="16">
    <source>
        <dbReference type="Proteomes" id="UP000321595"/>
    </source>
</evidence>
<dbReference type="EMBL" id="CP042467">
    <property type="protein sequence ID" value="QED30173.1"/>
    <property type="molecule type" value="Genomic_DNA"/>
</dbReference>
<dbReference type="GO" id="GO:0015293">
    <property type="term" value="F:symporter activity"/>
    <property type="evidence" value="ECO:0007669"/>
    <property type="project" value="UniProtKB-KW"/>
</dbReference>
<evidence type="ECO:0000256" key="9">
    <source>
        <dbReference type="ARBA" id="ARBA00023065"/>
    </source>
</evidence>
<dbReference type="PROSITE" id="PS50283">
    <property type="entry name" value="NA_SOLUT_SYMP_3"/>
    <property type="match status" value="1"/>
</dbReference>
<feature type="transmembrane region" description="Helical" evidence="14">
    <location>
        <begin position="240"/>
        <end position="259"/>
    </location>
</feature>
<feature type="transmembrane region" description="Helical" evidence="14">
    <location>
        <begin position="389"/>
        <end position="409"/>
    </location>
</feature>
<gene>
    <name evidence="15" type="ORF">FRD01_23650</name>
</gene>
<feature type="transmembrane region" description="Helical" evidence="14">
    <location>
        <begin position="128"/>
        <end position="155"/>
    </location>
</feature>
<evidence type="ECO:0008006" key="17">
    <source>
        <dbReference type="Google" id="ProtNLM"/>
    </source>
</evidence>
<dbReference type="PANTHER" id="PTHR48086">
    <property type="entry name" value="SODIUM/PROLINE SYMPORTER-RELATED"/>
    <property type="match status" value="1"/>
</dbReference>
<dbReference type="Pfam" id="PF00474">
    <property type="entry name" value="SSF"/>
    <property type="match status" value="1"/>
</dbReference>
<evidence type="ECO:0000256" key="5">
    <source>
        <dbReference type="ARBA" id="ARBA00022692"/>
    </source>
</evidence>
<keyword evidence="5 14" id="KW-0812">Transmembrane</keyword>
<feature type="transmembrane region" description="Helical" evidence="14">
    <location>
        <begin position="81"/>
        <end position="107"/>
    </location>
</feature>
<evidence type="ECO:0000256" key="12">
    <source>
        <dbReference type="ARBA" id="ARBA00033708"/>
    </source>
</evidence>
<dbReference type="InterPro" id="IPR001734">
    <property type="entry name" value="Na/solute_symporter"/>
</dbReference>
<reference evidence="15 16" key="1">
    <citation type="submission" date="2019-08" db="EMBL/GenBank/DDBJ databases">
        <authorList>
            <person name="Liang Q."/>
        </authorList>
    </citation>
    <scope>NUCLEOTIDE SEQUENCE [LARGE SCALE GENOMIC DNA]</scope>
    <source>
        <strain evidence="15 16">V1718</strain>
    </source>
</reference>
<feature type="transmembrane region" description="Helical" evidence="14">
    <location>
        <begin position="12"/>
        <end position="29"/>
    </location>
</feature>
<evidence type="ECO:0000256" key="14">
    <source>
        <dbReference type="SAM" id="Phobius"/>
    </source>
</evidence>
<keyword evidence="16" id="KW-1185">Reference proteome</keyword>
<evidence type="ECO:0000256" key="1">
    <source>
        <dbReference type="ARBA" id="ARBA00004651"/>
    </source>
</evidence>
<dbReference type="InterPro" id="IPR050277">
    <property type="entry name" value="Sodium:Solute_Symporter"/>
</dbReference>
<dbReference type="PANTHER" id="PTHR48086:SF3">
    <property type="entry name" value="SODIUM_PROLINE SYMPORTER"/>
    <property type="match status" value="1"/>
</dbReference>
<dbReference type="RefSeq" id="WP_146963630.1">
    <property type="nucleotide sequence ID" value="NZ_CP042467.1"/>
</dbReference>